<dbReference type="Proteomes" id="UP000218334">
    <property type="component" value="Unassembled WGS sequence"/>
</dbReference>
<dbReference type="AlphaFoldDB" id="A0A2H3BT61"/>
<accession>A0A2H3BT61</accession>
<name>A0A2H3BT61_9AGAR</name>
<sequence>MEVCFGMGLALGFGDHLEEGGRTFVREFKALVDEHGPKIPLDDPQLEWVASQVPLQASWTRTWGCDGVVCIVSGHCGTAFTCIIQNT</sequence>
<gene>
    <name evidence="1" type="ORF">ARMSODRAFT_181577</name>
</gene>
<reference evidence="2" key="1">
    <citation type="journal article" date="2017" name="Nat. Ecol. Evol.">
        <title>Genome expansion and lineage-specific genetic innovations in the forest pathogenic fungi Armillaria.</title>
        <authorList>
            <person name="Sipos G."/>
            <person name="Prasanna A.N."/>
            <person name="Walter M.C."/>
            <person name="O'Connor E."/>
            <person name="Balint B."/>
            <person name="Krizsan K."/>
            <person name="Kiss B."/>
            <person name="Hess J."/>
            <person name="Varga T."/>
            <person name="Slot J."/>
            <person name="Riley R."/>
            <person name="Boka B."/>
            <person name="Rigling D."/>
            <person name="Barry K."/>
            <person name="Lee J."/>
            <person name="Mihaltcheva S."/>
            <person name="LaButti K."/>
            <person name="Lipzen A."/>
            <person name="Waldron R."/>
            <person name="Moloney N.M."/>
            <person name="Sperisen C."/>
            <person name="Kredics L."/>
            <person name="Vagvoelgyi C."/>
            <person name="Patrignani A."/>
            <person name="Fitzpatrick D."/>
            <person name="Nagy I."/>
            <person name="Doyle S."/>
            <person name="Anderson J.B."/>
            <person name="Grigoriev I.V."/>
            <person name="Gueldener U."/>
            <person name="Muensterkoetter M."/>
            <person name="Nagy L.G."/>
        </authorList>
    </citation>
    <scope>NUCLEOTIDE SEQUENCE [LARGE SCALE GENOMIC DNA]</scope>
    <source>
        <strain evidence="2">28-4</strain>
    </source>
</reference>
<proteinExistence type="predicted"/>
<organism evidence="1 2">
    <name type="scientific">Armillaria solidipes</name>
    <dbReference type="NCBI Taxonomy" id="1076256"/>
    <lineage>
        <taxon>Eukaryota</taxon>
        <taxon>Fungi</taxon>
        <taxon>Dikarya</taxon>
        <taxon>Basidiomycota</taxon>
        <taxon>Agaricomycotina</taxon>
        <taxon>Agaricomycetes</taxon>
        <taxon>Agaricomycetidae</taxon>
        <taxon>Agaricales</taxon>
        <taxon>Marasmiineae</taxon>
        <taxon>Physalacriaceae</taxon>
        <taxon>Armillaria</taxon>
    </lineage>
</organism>
<protein>
    <submittedName>
        <fullName evidence="1">Uncharacterized protein</fullName>
    </submittedName>
</protein>
<evidence type="ECO:0000313" key="2">
    <source>
        <dbReference type="Proteomes" id="UP000218334"/>
    </source>
</evidence>
<dbReference type="EMBL" id="KZ293430">
    <property type="protein sequence ID" value="PBK69228.1"/>
    <property type="molecule type" value="Genomic_DNA"/>
</dbReference>
<keyword evidence="2" id="KW-1185">Reference proteome</keyword>
<evidence type="ECO:0000313" key="1">
    <source>
        <dbReference type="EMBL" id="PBK69228.1"/>
    </source>
</evidence>